<dbReference type="AlphaFoldDB" id="A0A0P0C7F0"/>
<gene>
    <name evidence="1" type="ORF">DC20_20875</name>
</gene>
<evidence type="ECO:0000313" key="1">
    <source>
        <dbReference type="EMBL" id="ALJ00994.1"/>
    </source>
</evidence>
<dbReference type="NCBIfam" id="NF035939">
    <property type="entry name" value="TIM_EboE"/>
    <property type="match status" value="1"/>
</dbReference>
<sequence length="424" mass="48081">MRVNDHLHLSYCTNIHPGETWEDVFSNLREYLPTLKNNLSPDKPFGIGLRLSDLASRELAQQHILADFQEWLEKHGLYVYTMNGFPYGGFHNQVVKDGVHKPDWTTNARLEYTKRLAHILATLLPEGLEGGISTSPLSYKPWHPSQAETDTVFASATANLLELVDSLLHIRKQTGKTIHIDLEPEPDGLLENSEEIIRYFQNWLLPKGIKRLSEDHSYSPTMAKETILNHMQVCYDVCHFALAFEQPEEAFAKLTSAGIKIGKIQLSAALKVRLPSDATGRAALKETLSPFAESTYLHQVVAKNHDGTLTHYTDLDLALDAIQETNAQEWRTHFHVPLFTDTYNGLQSTQEDIQQVLALLNKQHITHHLEVETYTWEVLPEGLKTDLAHSIQRELEWVIETITENQHAKNGGHQRGGAHPIAHR</sequence>
<accession>A0A0P0C7F0</accession>
<dbReference type="GO" id="GO:0016853">
    <property type="term" value="F:isomerase activity"/>
    <property type="evidence" value="ECO:0007669"/>
    <property type="project" value="UniProtKB-KW"/>
</dbReference>
<dbReference type="OrthoDB" id="9785907at2"/>
<reference evidence="1 2" key="1">
    <citation type="submission" date="2015-08" db="EMBL/GenBank/DDBJ databases">
        <title>Complete genome sequence of Rufibacter tibetensis strain 1351t, a radiation-resistant bacterium from tibet plateau.</title>
        <authorList>
            <person name="Dai J."/>
        </authorList>
    </citation>
    <scope>NUCLEOTIDE SEQUENCE [LARGE SCALE GENOMIC DNA]</scope>
    <source>
        <strain evidence="1 2">1351</strain>
    </source>
</reference>
<name>A0A0P0C7F0_9BACT</name>
<keyword evidence="2" id="KW-1185">Reference proteome</keyword>
<dbReference type="Gene3D" id="3.20.20.150">
    <property type="entry name" value="Divalent-metal-dependent TIM barrel enzymes"/>
    <property type="match status" value="1"/>
</dbReference>
<dbReference type="EMBL" id="CP012643">
    <property type="protein sequence ID" value="ALJ00994.1"/>
    <property type="molecule type" value="Genomic_DNA"/>
</dbReference>
<keyword evidence="1" id="KW-0413">Isomerase</keyword>
<organism evidence="1 2">
    <name type="scientific">Rufibacter tibetensis</name>
    <dbReference type="NCBI Taxonomy" id="512763"/>
    <lineage>
        <taxon>Bacteria</taxon>
        <taxon>Pseudomonadati</taxon>
        <taxon>Bacteroidota</taxon>
        <taxon>Cytophagia</taxon>
        <taxon>Cytophagales</taxon>
        <taxon>Hymenobacteraceae</taxon>
        <taxon>Rufibacter</taxon>
    </lineage>
</organism>
<dbReference type="InterPro" id="IPR036237">
    <property type="entry name" value="Xyl_isomerase-like_sf"/>
</dbReference>
<dbReference type="Proteomes" id="UP000061382">
    <property type="component" value="Chromosome"/>
</dbReference>
<dbReference type="SUPFAM" id="SSF51658">
    <property type="entry name" value="Xylose isomerase-like"/>
    <property type="match status" value="1"/>
</dbReference>
<protein>
    <submittedName>
        <fullName evidence="1">Xylose isomerase</fullName>
    </submittedName>
</protein>
<dbReference type="RefSeq" id="WP_062545628.1">
    <property type="nucleotide sequence ID" value="NZ_CP012643.1"/>
</dbReference>
<dbReference type="KEGG" id="rti:DC20_20875"/>
<dbReference type="STRING" id="512763.DC20_20875"/>
<evidence type="ECO:0000313" key="2">
    <source>
        <dbReference type="Proteomes" id="UP000061382"/>
    </source>
</evidence>
<proteinExistence type="predicted"/>
<dbReference type="PATRIC" id="fig|512763.3.peg.4589"/>